<dbReference type="AlphaFoldDB" id="A1ZWJ6"/>
<gene>
    <name evidence="1" type="ORF">M23134_07974</name>
</gene>
<keyword evidence="2" id="KW-1185">Reference proteome</keyword>
<dbReference type="Proteomes" id="UP000004095">
    <property type="component" value="Unassembled WGS sequence"/>
</dbReference>
<evidence type="ECO:0000313" key="2">
    <source>
        <dbReference type="Proteomes" id="UP000004095"/>
    </source>
</evidence>
<reference evidence="1 2" key="1">
    <citation type="submission" date="2007-01" db="EMBL/GenBank/DDBJ databases">
        <authorList>
            <person name="Haygood M."/>
            <person name="Podell S."/>
            <person name="Anderson C."/>
            <person name="Hopkinson B."/>
            <person name="Roe K."/>
            <person name="Barbeau K."/>
            <person name="Gaasterland T."/>
            <person name="Ferriera S."/>
            <person name="Johnson J."/>
            <person name="Kravitz S."/>
            <person name="Beeson K."/>
            <person name="Sutton G."/>
            <person name="Rogers Y.-H."/>
            <person name="Friedman R."/>
            <person name="Frazier M."/>
            <person name="Venter J.C."/>
        </authorList>
    </citation>
    <scope>NUCLEOTIDE SEQUENCE [LARGE SCALE GENOMIC DNA]</scope>
    <source>
        <strain evidence="1 2">ATCC 23134</strain>
    </source>
</reference>
<evidence type="ECO:0000313" key="1">
    <source>
        <dbReference type="EMBL" id="EAY25237.1"/>
    </source>
</evidence>
<proteinExistence type="predicted"/>
<accession>A1ZWJ6</accession>
<dbReference type="EMBL" id="AAWS01000052">
    <property type="protein sequence ID" value="EAY25237.1"/>
    <property type="molecule type" value="Genomic_DNA"/>
</dbReference>
<protein>
    <submittedName>
        <fullName evidence="1">Uncharacterized protein</fullName>
    </submittedName>
</protein>
<name>A1ZWJ6_MICM2</name>
<comment type="caution">
    <text evidence="1">The sequence shown here is derived from an EMBL/GenBank/DDBJ whole genome shotgun (WGS) entry which is preliminary data.</text>
</comment>
<sequence length="42" mass="4745">MVSAKTLKETKHSIKQQMAFKDLVLYPTIFSPRFVSSQIASS</sequence>
<organism evidence="1 2">
    <name type="scientific">Microscilla marina ATCC 23134</name>
    <dbReference type="NCBI Taxonomy" id="313606"/>
    <lineage>
        <taxon>Bacteria</taxon>
        <taxon>Pseudomonadati</taxon>
        <taxon>Bacteroidota</taxon>
        <taxon>Cytophagia</taxon>
        <taxon>Cytophagales</taxon>
        <taxon>Microscillaceae</taxon>
        <taxon>Microscilla</taxon>
    </lineage>
</organism>